<dbReference type="InterPro" id="IPR006680">
    <property type="entry name" value="Amidohydro-rel"/>
</dbReference>
<dbReference type="PANTHER" id="PTHR21240:SF30">
    <property type="entry name" value="AMIDOHYDROLASE-RELATED DOMAIN-CONTAINING PROTEIN-RELATED"/>
    <property type="match status" value="1"/>
</dbReference>
<organism evidence="3 4">
    <name type="scientific">Hymenobacter negativus</name>
    <dbReference type="NCBI Taxonomy" id="2795026"/>
    <lineage>
        <taxon>Bacteria</taxon>
        <taxon>Pseudomonadati</taxon>
        <taxon>Bacteroidota</taxon>
        <taxon>Cytophagia</taxon>
        <taxon>Cytophagales</taxon>
        <taxon>Hymenobacteraceae</taxon>
        <taxon>Hymenobacter</taxon>
    </lineage>
</organism>
<gene>
    <name evidence="3" type="ORF">J4E00_24160</name>
</gene>
<proteinExistence type="predicted"/>
<evidence type="ECO:0000259" key="2">
    <source>
        <dbReference type="Pfam" id="PF04909"/>
    </source>
</evidence>
<dbReference type="EMBL" id="JAGETZ010000015">
    <property type="protein sequence ID" value="MBO2012182.1"/>
    <property type="molecule type" value="Genomic_DNA"/>
</dbReference>
<dbReference type="Pfam" id="PF04909">
    <property type="entry name" value="Amidohydro_2"/>
    <property type="match status" value="1"/>
</dbReference>
<dbReference type="SUPFAM" id="SSF51556">
    <property type="entry name" value="Metallo-dependent hydrolases"/>
    <property type="match status" value="1"/>
</dbReference>
<evidence type="ECO:0000313" key="4">
    <source>
        <dbReference type="Proteomes" id="UP000664369"/>
    </source>
</evidence>
<dbReference type="InterPro" id="IPR032466">
    <property type="entry name" value="Metal_Hydrolase"/>
</dbReference>
<dbReference type="RefSeq" id="WP_208177950.1">
    <property type="nucleotide sequence ID" value="NZ_JAGETZ010000015.1"/>
</dbReference>
<dbReference type="Gene3D" id="3.20.20.140">
    <property type="entry name" value="Metal-dependent hydrolases"/>
    <property type="match status" value="1"/>
</dbReference>
<evidence type="ECO:0000313" key="3">
    <source>
        <dbReference type="EMBL" id="MBO2012182.1"/>
    </source>
</evidence>
<name>A0ABS3QLT1_9BACT</name>
<dbReference type="InterPro" id="IPR032465">
    <property type="entry name" value="ACMSD"/>
</dbReference>
<reference evidence="3 4" key="1">
    <citation type="submission" date="2021-03" db="EMBL/GenBank/DDBJ databases">
        <authorList>
            <person name="Kim M.K."/>
        </authorList>
    </citation>
    <scope>NUCLEOTIDE SEQUENCE [LARGE SCALE GENOMIC DNA]</scope>
    <source>
        <strain evidence="3 4">BT442</strain>
    </source>
</reference>
<protein>
    <submittedName>
        <fullName evidence="3">Amidohydrolase family protein</fullName>
    </submittedName>
</protein>
<feature type="domain" description="Amidohydrolase-related" evidence="2">
    <location>
        <begin position="49"/>
        <end position="322"/>
    </location>
</feature>
<keyword evidence="4" id="KW-1185">Reference proteome</keyword>
<accession>A0ABS3QLT1</accession>
<sequence length="328" mass="36213">MTKLIAIEEHFVTPAIRAAWAASAIGQEGTAVLDRGEIEAMLDDLGERRLALMDEGGVDVQVLSVTTPGLHNLDPEPSVTLARQTNDLLSATIARHPTRFQGLATLPTASPAHVAAELARSVTQLGFKGAMLSGRTRDKNLDHPDFWPLFKEATVLGVPLFIHPQIPQQAVRETLYSGFGPAVDISLATFGLGWHYEAGIQFVRLVLAGVFDKYPDLQIILGHWGEVVLFYLDRLTALGQVATLQRPIADYLRQNLYVTPSGMWSQAYLQRALEIVGPERILFSTDYPYQYKPGQPGRRFLEDTTLSADQKTLFAHGNWARLTQAATR</sequence>
<comment type="caution">
    <text evidence="3">The sequence shown here is derived from an EMBL/GenBank/DDBJ whole genome shotgun (WGS) entry which is preliminary data.</text>
</comment>
<evidence type="ECO:0000256" key="1">
    <source>
        <dbReference type="ARBA" id="ARBA00023239"/>
    </source>
</evidence>
<dbReference type="PANTHER" id="PTHR21240">
    <property type="entry name" value="2-AMINO-3-CARBOXYLMUCONATE-6-SEMIALDEHYDE DECARBOXYLASE"/>
    <property type="match status" value="1"/>
</dbReference>
<keyword evidence="1" id="KW-0456">Lyase</keyword>
<dbReference type="Proteomes" id="UP000664369">
    <property type="component" value="Unassembled WGS sequence"/>
</dbReference>